<evidence type="ECO:0000313" key="1">
    <source>
        <dbReference type="EMBL" id="ADF38394.1"/>
    </source>
</evidence>
<organism evidence="1 2">
    <name type="scientific">Priestia megaterium (strain DSM 319 / IMG 1521)</name>
    <name type="common">Bacillus megaterium</name>
    <dbReference type="NCBI Taxonomy" id="592022"/>
    <lineage>
        <taxon>Bacteria</taxon>
        <taxon>Bacillati</taxon>
        <taxon>Bacillota</taxon>
        <taxon>Bacilli</taxon>
        <taxon>Bacillales</taxon>
        <taxon>Bacillaceae</taxon>
        <taxon>Priestia</taxon>
    </lineage>
</organism>
<dbReference type="KEGG" id="bmd:BMD_1535"/>
<accession>D5DC06</accession>
<evidence type="ECO:0000313" key="2">
    <source>
        <dbReference type="Proteomes" id="UP000002365"/>
    </source>
</evidence>
<proteinExistence type="predicted"/>
<protein>
    <submittedName>
        <fullName evidence="1">Uncharacterized protein</fullName>
    </submittedName>
</protein>
<sequence>MFSPFVLVKNINLLIQLAIKNPKTEPVPFNQKITWINDESQTCQM</sequence>
<dbReference type="AlphaFoldDB" id="D5DC06"/>
<name>D5DC06_PRIM3</name>
<gene>
    <name evidence="1" type="ordered locus">BMD_1535</name>
</gene>
<dbReference type="HOGENOM" id="CLU_3196171_0_0_9"/>
<dbReference type="EMBL" id="CP001982">
    <property type="protein sequence ID" value="ADF38394.1"/>
    <property type="molecule type" value="Genomic_DNA"/>
</dbReference>
<reference evidence="1 2" key="1">
    <citation type="journal article" date="2011" name="J. Bacteriol.">
        <title>Genome sequences of the biotechnologically important Bacillus megaterium strains QM B1551 and DSM319.</title>
        <authorList>
            <person name="Eppinger M."/>
            <person name="Bunk B."/>
            <person name="Johns M.A."/>
            <person name="Edirisinghe J.N."/>
            <person name="Kutumbaka K.K."/>
            <person name="Koenig S.S."/>
            <person name="Huot Creasy H."/>
            <person name="Rosovitz M.J."/>
            <person name="Riley D.R."/>
            <person name="Daugherty S."/>
            <person name="Martin M."/>
            <person name="Elbourne L.D."/>
            <person name="Paulsen I."/>
            <person name="Biedendieck R."/>
            <person name="Braun C."/>
            <person name="Grayburn S."/>
            <person name="Dhingra S."/>
            <person name="Lukyanchuk V."/>
            <person name="Ball B."/>
            <person name="Ul-Qamar R."/>
            <person name="Seibel J."/>
            <person name="Bremer E."/>
            <person name="Jahn D."/>
            <person name="Ravel J."/>
            <person name="Vary P.S."/>
        </authorList>
    </citation>
    <scope>NUCLEOTIDE SEQUENCE [LARGE SCALE GENOMIC DNA]</scope>
    <source>
        <strain evidence="2">DSM 319 / IMG 1521</strain>
    </source>
</reference>
<dbReference type="Proteomes" id="UP000002365">
    <property type="component" value="Chromosome"/>
</dbReference>